<keyword evidence="7" id="KW-1185">Reference proteome</keyword>
<dbReference type="SUPFAM" id="SSF52218">
    <property type="entry name" value="Flavoproteins"/>
    <property type="match status" value="1"/>
</dbReference>
<comment type="caution">
    <text evidence="6">The sequence shown here is derived from an EMBL/GenBank/DDBJ whole genome shotgun (WGS) entry which is preliminary data.</text>
</comment>
<gene>
    <name evidence="6" type="ORF">SAMN05421830_105191</name>
</gene>
<reference evidence="6 7" key="1">
    <citation type="submission" date="2016-10" db="EMBL/GenBank/DDBJ databases">
        <authorList>
            <person name="Varghese N."/>
            <person name="Submissions S."/>
        </authorList>
    </citation>
    <scope>NUCLEOTIDE SEQUENCE [LARGE SCALE GENOMIC DNA]</scope>
    <source>
        <strain evidence="6 7">DSM 1741</strain>
    </source>
</reference>
<protein>
    <submittedName>
        <fullName evidence="6">4Fe-4S dicluster domain-containing protein</fullName>
    </submittedName>
</protein>
<organism evidence="6 7">
    <name type="scientific">Desulfomicrobium norvegicum (strain DSM 1741 / NCIMB 8310)</name>
    <name type="common">Desulfovibrio baculatus (strain Norway 4)</name>
    <name type="synonym">Desulfovibrio desulfuricans (strain Norway 4)</name>
    <dbReference type="NCBI Taxonomy" id="52561"/>
    <lineage>
        <taxon>Bacteria</taxon>
        <taxon>Pseudomonadati</taxon>
        <taxon>Thermodesulfobacteriota</taxon>
        <taxon>Desulfovibrionia</taxon>
        <taxon>Desulfovibrionales</taxon>
        <taxon>Desulfomicrobiaceae</taxon>
        <taxon>Desulfomicrobium</taxon>
    </lineage>
</organism>
<dbReference type="PANTHER" id="PTHR24960:SF80">
    <property type="entry name" value="FERREDOXIN"/>
    <property type="match status" value="1"/>
</dbReference>
<sequence length="279" mass="30348">MHKFDAQQILFSPTGTTRKILESIASGLAPDTCTQLELTYPDSEKLSLGAQIEDGEVALIGMPVHAGRIPALAVERLRASVQGKGRKAVLVVVYGNRAYEDALLELRDLAVELGFVPVAAAAFVGEHSFSTSDLPVGHGRPDKIDLEKALSFGRSVREKMLEGGDGDGNTQVLEVPGNFPYREGVQPAPISPETDADTCVLCGDCVRSCPSNAITLTNDSVETDKMACLRCCACVRVCPTGARVMVHPRILELGRTLHEKFAERREPELFFLRDRRNRS</sequence>
<dbReference type="PANTHER" id="PTHR24960">
    <property type="entry name" value="PHOTOSYSTEM I IRON-SULFUR CENTER-RELATED"/>
    <property type="match status" value="1"/>
</dbReference>
<dbReference type="OrthoDB" id="9798098at2"/>
<evidence type="ECO:0000256" key="1">
    <source>
        <dbReference type="ARBA" id="ARBA00022485"/>
    </source>
</evidence>
<accession>A0A8G2F7H2</accession>
<dbReference type="RefSeq" id="WP_092191819.1">
    <property type="nucleotide sequence ID" value="NZ_FOTO01000005.1"/>
</dbReference>
<dbReference type="InterPro" id="IPR017896">
    <property type="entry name" value="4Fe4S_Fe-S-bd"/>
</dbReference>
<dbReference type="SUPFAM" id="SSF54862">
    <property type="entry name" value="4Fe-4S ferredoxins"/>
    <property type="match status" value="1"/>
</dbReference>
<evidence type="ECO:0000313" key="7">
    <source>
        <dbReference type="Proteomes" id="UP000199581"/>
    </source>
</evidence>
<dbReference type="Gene3D" id="3.40.50.360">
    <property type="match status" value="1"/>
</dbReference>
<keyword evidence="4" id="KW-0411">Iron-sulfur</keyword>
<dbReference type="EMBL" id="FOTO01000005">
    <property type="protein sequence ID" value="SFL73017.1"/>
    <property type="molecule type" value="Genomic_DNA"/>
</dbReference>
<dbReference type="Pfam" id="PF13237">
    <property type="entry name" value="Fer4_10"/>
    <property type="match status" value="1"/>
</dbReference>
<evidence type="ECO:0000256" key="2">
    <source>
        <dbReference type="ARBA" id="ARBA00022723"/>
    </source>
</evidence>
<dbReference type="PROSITE" id="PS51379">
    <property type="entry name" value="4FE4S_FER_2"/>
    <property type="match status" value="2"/>
</dbReference>
<dbReference type="GO" id="GO:0051539">
    <property type="term" value="F:4 iron, 4 sulfur cluster binding"/>
    <property type="evidence" value="ECO:0007669"/>
    <property type="project" value="UniProtKB-KW"/>
</dbReference>
<name>A0A8G2F7H2_DESNO</name>
<evidence type="ECO:0000256" key="4">
    <source>
        <dbReference type="ARBA" id="ARBA00023014"/>
    </source>
</evidence>
<dbReference type="GO" id="GO:0046872">
    <property type="term" value="F:metal ion binding"/>
    <property type="evidence" value="ECO:0007669"/>
    <property type="project" value="UniProtKB-KW"/>
</dbReference>
<dbReference type="Proteomes" id="UP000199581">
    <property type="component" value="Unassembled WGS sequence"/>
</dbReference>
<dbReference type="PROSITE" id="PS00198">
    <property type="entry name" value="4FE4S_FER_1"/>
    <property type="match status" value="1"/>
</dbReference>
<dbReference type="AlphaFoldDB" id="A0A8G2F7H2"/>
<dbReference type="InterPro" id="IPR017900">
    <property type="entry name" value="4Fe4S_Fe_S_CS"/>
</dbReference>
<dbReference type="Gene3D" id="3.30.70.20">
    <property type="match status" value="1"/>
</dbReference>
<keyword evidence="1" id="KW-0004">4Fe-4S</keyword>
<dbReference type="InterPro" id="IPR050157">
    <property type="entry name" value="PSI_iron-sulfur_center"/>
</dbReference>
<keyword evidence="3" id="KW-0408">Iron</keyword>
<evidence type="ECO:0000256" key="3">
    <source>
        <dbReference type="ARBA" id="ARBA00023004"/>
    </source>
</evidence>
<dbReference type="InterPro" id="IPR029039">
    <property type="entry name" value="Flavoprotein-like_sf"/>
</dbReference>
<evidence type="ECO:0000259" key="5">
    <source>
        <dbReference type="PROSITE" id="PS51379"/>
    </source>
</evidence>
<evidence type="ECO:0000313" key="6">
    <source>
        <dbReference type="EMBL" id="SFL73017.1"/>
    </source>
</evidence>
<proteinExistence type="predicted"/>
<feature type="domain" description="4Fe-4S ferredoxin-type" evidence="5">
    <location>
        <begin position="220"/>
        <end position="248"/>
    </location>
</feature>
<keyword evidence="2" id="KW-0479">Metal-binding</keyword>
<feature type="domain" description="4Fe-4S ferredoxin-type" evidence="5">
    <location>
        <begin position="190"/>
        <end position="219"/>
    </location>
</feature>